<protein>
    <submittedName>
        <fullName evidence="2">Uncharacterized protein</fullName>
    </submittedName>
</protein>
<keyword evidence="1" id="KW-0812">Transmembrane</keyword>
<feature type="transmembrane region" description="Helical" evidence="1">
    <location>
        <begin position="39"/>
        <end position="58"/>
    </location>
</feature>
<evidence type="ECO:0000256" key="1">
    <source>
        <dbReference type="SAM" id="Phobius"/>
    </source>
</evidence>
<dbReference type="EMBL" id="BAAAMN010000015">
    <property type="protein sequence ID" value="GAA2031610.1"/>
    <property type="molecule type" value="Genomic_DNA"/>
</dbReference>
<dbReference type="RefSeq" id="WP_343956491.1">
    <property type="nucleotide sequence ID" value="NZ_BAAAMN010000015.1"/>
</dbReference>
<comment type="caution">
    <text evidence="2">The sequence shown here is derived from an EMBL/GenBank/DDBJ whole genome shotgun (WGS) entry which is preliminary data.</text>
</comment>
<name>A0ABN2U9G6_9MICC</name>
<keyword evidence="3" id="KW-1185">Reference proteome</keyword>
<accession>A0ABN2U9G6</accession>
<evidence type="ECO:0000313" key="2">
    <source>
        <dbReference type="EMBL" id="GAA2031610.1"/>
    </source>
</evidence>
<keyword evidence="1" id="KW-0472">Membrane</keyword>
<evidence type="ECO:0000313" key="3">
    <source>
        <dbReference type="Proteomes" id="UP001501461"/>
    </source>
</evidence>
<dbReference type="Proteomes" id="UP001501461">
    <property type="component" value="Unassembled WGS sequence"/>
</dbReference>
<reference evidence="2 3" key="1">
    <citation type="journal article" date="2019" name="Int. J. Syst. Evol. Microbiol.">
        <title>The Global Catalogue of Microorganisms (GCM) 10K type strain sequencing project: providing services to taxonomists for standard genome sequencing and annotation.</title>
        <authorList>
            <consortium name="The Broad Institute Genomics Platform"/>
            <consortium name="The Broad Institute Genome Sequencing Center for Infectious Disease"/>
            <person name="Wu L."/>
            <person name="Ma J."/>
        </authorList>
    </citation>
    <scope>NUCLEOTIDE SEQUENCE [LARGE SCALE GENOMIC DNA]</scope>
    <source>
        <strain evidence="2 3">JCM 13595</strain>
    </source>
</reference>
<proteinExistence type="predicted"/>
<gene>
    <name evidence="2" type="ORF">GCM10009720_09830</name>
</gene>
<feature type="transmembrane region" description="Helical" evidence="1">
    <location>
        <begin position="12"/>
        <end position="33"/>
    </location>
</feature>
<organism evidence="2 3">
    <name type="scientific">Yaniella flava</name>
    <dbReference type="NCBI Taxonomy" id="287930"/>
    <lineage>
        <taxon>Bacteria</taxon>
        <taxon>Bacillati</taxon>
        <taxon>Actinomycetota</taxon>
        <taxon>Actinomycetes</taxon>
        <taxon>Micrococcales</taxon>
        <taxon>Micrococcaceae</taxon>
        <taxon>Yaniella</taxon>
    </lineage>
</organism>
<keyword evidence="1" id="KW-1133">Transmembrane helix</keyword>
<sequence length="128" mass="14178">MWFKISGRDEKALVVIIAALLAGAIFFTCLAARSGESLGAVSIAFVYASLAFTVFIEIRNTRASKIRDKTMGRIEDLLKHLRDDVGDLNNEPVPVAPTTPLAVDERPDDLRVKPIVQVKRFVVGRIRK</sequence>